<keyword evidence="6" id="KW-1185">Reference proteome</keyword>
<dbReference type="InterPro" id="IPR001680">
    <property type="entry name" value="WD40_rpt"/>
</dbReference>
<dbReference type="InterPro" id="IPR015943">
    <property type="entry name" value="WD40/YVTN_repeat-like_dom_sf"/>
</dbReference>
<proteinExistence type="predicted"/>
<comment type="caution">
    <text evidence="5">The sequence shown here is derived from an EMBL/GenBank/DDBJ whole genome shotgun (WGS) entry which is preliminary data.</text>
</comment>
<dbReference type="OrthoDB" id="256303at2759"/>
<feature type="domain" description="Anaphase-promoting complex subunit 4-like WD40" evidence="4">
    <location>
        <begin position="45"/>
        <end position="132"/>
    </location>
</feature>
<keyword evidence="2" id="KW-0677">Repeat</keyword>
<dbReference type="PANTHER" id="PTHR10971">
    <property type="entry name" value="MRNA EXPORT FACTOR AND BUB3"/>
    <property type="match status" value="1"/>
</dbReference>
<evidence type="ECO:0000256" key="3">
    <source>
        <dbReference type="SAM" id="MobiDB-lite"/>
    </source>
</evidence>
<evidence type="ECO:0000259" key="4">
    <source>
        <dbReference type="Pfam" id="PF12894"/>
    </source>
</evidence>
<organism evidence="5 6">
    <name type="scientific">Sphagnurus paluster</name>
    <dbReference type="NCBI Taxonomy" id="117069"/>
    <lineage>
        <taxon>Eukaryota</taxon>
        <taxon>Fungi</taxon>
        <taxon>Dikarya</taxon>
        <taxon>Basidiomycota</taxon>
        <taxon>Agaricomycotina</taxon>
        <taxon>Agaricomycetes</taxon>
        <taxon>Agaricomycetidae</taxon>
        <taxon>Agaricales</taxon>
        <taxon>Tricholomatineae</taxon>
        <taxon>Lyophyllaceae</taxon>
        <taxon>Sphagnurus</taxon>
    </lineage>
</organism>
<feature type="region of interest" description="Disordered" evidence="3">
    <location>
        <begin position="1"/>
        <end position="38"/>
    </location>
</feature>
<gene>
    <name evidence="5" type="ORF">H0H81_007695</name>
</gene>
<feature type="compositionally biased region" description="Low complexity" evidence="3">
    <location>
        <begin position="7"/>
        <end position="26"/>
    </location>
</feature>
<reference evidence="5" key="2">
    <citation type="submission" date="2021-10" db="EMBL/GenBank/DDBJ databases">
        <title>Phylogenomics reveals ancestral predisposition of the termite-cultivated fungus Termitomyces towards a domesticated lifestyle.</title>
        <authorList>
            <person name="Auxier B."/>
            <person name="Grum-Grzhimaylo A."/>
            <person name="Cardenas M.E."/>
            <person name="Lodge J.D."/>
            <person name="Laessoe T."/>
            <person name="Pedersen O."/>
            <person name="Smith M.E."/>
            <person name="Kuyper T.W."/>
            <person name="Franco-Molano E.A."/>
            <person name="Baroni T.J."/>
            <person name="Aanen D.K."/>
        </authorList>
    </citation>
    <scope>NUCLEOTIDE SEQUENCE</scope>
    <source>
        <strain evidence="5">D49</strain>
    </source>
</reference>
<dbReference type="SMART" id="SM00320">
    <property type="entry name" value="WD40"/>
    <property type="match status" value="3"/>
</dbReference>
<reference evidence="5" key="1">
    <citation type="submission" date="2021-02" db="EMBL/GenBank/DDBJ databases">
        <authorList>
            <person name="Nieuwenhuis M."/>
            <person name="Van De Peppel L.J.J."/>
        </authorList>
    </citation>
    <scope>NUCLEOTIDE SEQUENCE</scope>
    <source>
        <strain evidence="5">D49</strain>
    </source>
</reference>
<protein>
    <recommendedName>
        <fullName evidence="4">Anaphase-promoting complex subunit 4-like WD40 domain-containing protein</fullName>
    </recommendedName>
</protein>
<dbReference type="Pfam" id="PF12894">
    <property type="entry name" value="ANAPC4_WD40"/>
    <property type="match status" value="1"/>
</dbReference>
<dbReference type="AlphaFoldDB" id="A0A9P7GLX8"/>
<accession>A0A9P7GLX8</accession>
<dbReference type="InterPro" id="IPR024977">
    <property type="entry name" value="Apc4-like_WD40_dom"/>
</dbReference>
<evidence type="ECO:0000256" key="1">
    <source>
        <dbReference type="ARBA" id="ARBA00022574"/>
    </source>
</evidence>
<dbReference type="InterPro" id="IPR036322">
    <property type="entry name" value="WD40_repeat_dom_sf"/>
</dbReference>
<dbReference type="EMBL" id="JABCKI010000206">
    <property type="protein sequence ID" value="KAG5651725.1"/>
    <property type="molecule type" value="Genomic_DNA"/>
</dbReference>
<dbReference type="Gene3D" id="2.130.10.10">
    <property type="entry name" value="YVTN repeat-like/Quinoprotein amine dehydrogenase"/>
    <property type="match status" value="1"/>
</dbReference>
<evidence type="ECO:0000256" key="2">
    <source>
        <dbReference type="ARBA" id="ARBA00022737"/>
    </source>
</evidence>
<name>A0A9P7GLX8_9AGAR</name>
<evidence type="ECO:0000313" key="6">
    <source>
        <dbReference type="Proteomes" id="UP000717328"/>
    </source>
</evidence>
<dbReference type="SUPFAM" id="SSF50978">
    <property type="entry name" value="WD40 repeat-like"/>
    <property type="match status" value="1"/>
</dbReference>
<keyword evidence="1" id="KW-0853">WD repeat</keyword>
<sequence length="220" mass="23595">MAFFGATASSTNTNTSQNLSNLQSASSDKDVEMGDPPTDSISAIEFSSQADFLAVGSWDHSVRVYEIAPGGQSQGKAIHQHQGPVLDVCWSKDAKVFSGGADNAGRVLDVATGQAAQVAQHDAPIKCVKWVETPGGGILATGSWDKTIKKEESLFSAPRLLYSISLAELEDPNRYIEEKDNQYLHLSNGARHKVDRFLSETTFLSSATAAIQPPTPKTKL</sequence>
<dbReference type="Proteomes" id="UP000717328">
    <property type="component" value="Unassembled WGS sequence"/>
</dbReference>
<evidence type="ECO:0000313" key="5">
    <source>
        <dbReference type="EMBL" id="KAG5651725.1"/>
    </source>
</evidence>